<name>A0A6G0WTF0_9STRA</name>
<dbReference type="InterPro" id="IPR036871">
    <property type="entry name" value="PX_dom_sf"/>
</dbReference>
<dbReference type="Gene3D" id="3.30.1520.10">
    <property type="entry name" value="Phox-like domain"/>
    <property type="match status" value="1"/>
</dbReference>
<evidence type="ECO:0000313" key="2">
    <source>
        <dbReference type="Proteomes" id="UP000481153"/>
    </source>
</evidence>
<dbReference type="GO" id="GO:0035091">
    <property type="term" value="F:phosphatidylinositol binding"/>
    <property type="evidence" value="ECO:0007669"/>
    <property type="project" value="InterPro"/>
</dbReference>
<dbReference type="EMBL" id="VJMJ01000151">
    <property type="protein sequence ID" value="KAF0730740.1"/>
    <property type="molecule type" value="Genomic_DNA"/>
</dbReference>
<dbReference type="Proteomes" id="UP000481153">
    <property type="component" value="Unassembled WGS sequence"/>
</dbReference>
<dbReference type="VEuPathDB" id="FungiDB:AeMF1_006987"/>
<comment type="caution">
    <text evidence="1">The sequence shown here is derived from an EMBL/GenBank/DDBJ whole genome shotgun (WGS) entry which is preliminary data.</text>
</comment>
<dbReference type="AlphaFoldDB" id="A0A6G0WTF0"/>
<keyword evidence="2" id="KW-1185">Reference proteome</keyword>
<proteinExistence type="predicted"/>
<evidence type="ECO:0008006" key="3">
    <source>
        <dbReference type="Google" id="ProtNLM"/>
    </source>
</evidence>
<accession>A0A6G0WTF0</accession>
<evidence type="ECO:0000313" key="1">
    <source>
        <dbReference type="EMBL" id="KAF0730740.1"/>
    </source>
</evidence>
<protein>
    <recommendedName>
        <fullName evidence="3">PX domain-containing protein</fullName>
    </recommendedName>
</protein>
<reference evidence="1 2" key="1">
    <citation type="submission" date="2019-07" db="EMBL/GenBank/DDBJ databases">
        <title>Genomics analysis of Aphanomyces spp. identifies a new class of oomycete effector associated with host adaptation.</title>
        <authorList>
            <person name="Gaulin E."/>
        </authorList>
    </citation>
    <scope>NUCLEOTIDE SEQUENCE [LARGE SCALE GENOMIC DNA]</scope>
    <source>
        <strain evidence="1 2">ATCC 201684</strain>
    </source>
</reference>
<sequence>MPILKRLAPVRLSSFGDMECYVQGTSLCKSGQFRFGRSEVVFQVKVTLVYRRAWTFQCTLSGVEHLRRQLLANVHDDEFCSQLETLACPKRPMFRRRDTQVIKGMCCELDHYLGNFLRLCQNYNSTASREEAAVVETAIRDFMRPSKSMSKKNIFNN</sequence>
<organism evidence="1 2">
    <name type="scientific">Aphanomyces euteiches</name>
    <dbReference type="NCBI Taxonomy" id="100861"/>
    <lineage>
        <taxon>Eukaryota</taxon>
        <taxon>Sar</taxon>
        <taxon>Stramenopiles</taxon>
        <taxon>Oomycota</taxon>
        <taxon>Saprolegniomycetes</taxon>
        <taxon>Saprolegniales</taxon>
        <taxon>Verrucalvaceae</taxon>
        <taxon>Aphanomyces</taxon>
    </lineage>
</organism>
<gene>
    <name evidence="1" type="ORF">Ae201684_011851</name>
</gene>